<keyword evidence="1" id="KW-0285">Flavoprotein</keyword>
<proteinExistence type="predicted"/>
<evidence type="ECO:0000256" key="2">
    <source>
        <dbReference type="ARBA" id="ARBA00022729"/>
    </source>
</evidence>
<keyword evidence="3" id="KW-0274">FAD</keyword>
<feature type="domain" description="Amine oxidase" evidence="6">
    <location>
        <begin position="26"/>
        <end position="513"/>
    </location>
</feature>
<evidence type="ECO:0000259" key="6">
    <source>
        <dbReference type="Pfam" id="PF01593"/>
    </source>
</evidence>
<dbReference type="AlphaFoldDB" id="A0A345P9Y0"/>
<dbReference type="KEGG" id="mbah:HYN46_15320"/>
<accession>A0A345P9Y0</accession>
<dbReference type="PRINTS" id="PR00420">
    <property type="entry name" value="RNGMNOXGNASE"/>
</dbReference>
<dbReference type="Pfam" id="PF01593">
    <property type="entry name" value="Amino_oxidase"/>
    <property type="match status" value="1"/>
</dbReference>
<dbReference type="InterPro" id="IPR002937">
    <property type="entry name" value="Amino_oxidase"/>
</dbReference>
<dbReference type="InterPro" id="IPR052206">
    <property type="entry name" value="Retinol_saturase"/>
</dbReference>
<dbReference type="PANTHER" id="PTHR46091:SF3">
    <property type="entry name" value="AMINE OXIDASE DOMAIN-CONTAINING PROTEIN"/>
    <property type="match status" value="1"/>
</dbReference>
<keyword evidence="5" id="KW-0520">NAD</keyword>
<dbReference type="OrthoDB" id="9774675at2"/>
<dbReference type="SUPFAM" id="SSF51905">
    <property type="entry name" value="FAD/NAD(P)-binding domain"/>
    <property type="match status" value="1"/>
</dbReference>
<dbReference type="Proteomes" id="UP000253940">
    <property type="component" value="Chromosome"/>
</dbReference>
<dbReference type="Gene3D" id="3.50.50.60">
    <property type="entry name" value="FAD/NAD(P)-binding domain"/>
    <property type="match status" value="2"/>
</dbReference>
<keyword evidence="8" id="KW-1185">Reference proteome</keyword>
<name>A0A345P9Y0_9GAMM</name>
<reference evidence="7 8" key="1">
    <citation type="submission" date="2018-07" db="EMBL/GenBank/DDBJ databases">
        <title>Genome sequencing of Moraxellaceae gen. HYN0046.</title>
        <authorList>
            <person name="Kim M."/>
            <person name="Yi H."/>
        </authorList>
    </citation>
    <scope>NUCLEOTIDE SEQUENCE [LARGE SCALE GENOMIC DNA]</scope>
    <source>
        <strain evidence="7 8">HYN0046</strain>
    </source>
</reference>
<gene>
    <name evidence="7" type="ORF">HYN46_15320</name>
</gene>
<evidence type="ECO:0000313" key="8">
    <source>
        <dbReference type="Proteomes" id="UP000253940"/>
    </source>
</evidence>
<dbReference type="PANTHER" id="PTHR46091">
    <property type="entry name" value="BLR7054 PROTEIN"/>
    <property type="match status" value="1"/>
</dbReference>
<evidence type="ECO:0000256" key="4">
    <source>
        <dbReference type="ARBA" id="ARBA00022857"/>
    </source>
</evidence>
<evidence type="ECO:0000256" key="3">
    <source>
        <dbReference type="ARBA" id="ARBA00022827"/>
    </source>
</evidence>
<dbReference type="EMBL" id="CP031222">
    <property type="protein sequence ID" value="AXI04089.1"/>
    <property type="molecule type" value="Genomic_DNA"/>
</dbReference>
<organism evidence="7 8">
    <name type="scientific">Aquirhabdus parva</name>
    <dbReference type="NCBI Taxonomy" id="2283318"/>
    <lineage>
        <taxon>Bacteria</taxon>
        <taxon>Pseudomonadati</taxon>
        <taxon>Pseudomonadota</taxon>
        <taxon>Gammaproteobacteria</taxon>
        <taxon>Moraxellales</taxon>
        <taxon>Moraxellaceae</taxon>
        <taxon>Aquirhabdus</taxon>
    </lineage>
</organism>
<keyword evidence="2" id="KW-0732">Signal</keyword>
<sequence>MKRTGKRYRTGRAAEHYDVIVVGSGMSGLTTAALLSKVGQKVCVLEQHYTAGGLTHSYENNGYEWDVGVHYIGEVHKPHSPIRKLFDVISDQQLKWAPMDDVYDRVIIGGTSYDLVRGRDNFKANLKKHFPDDAQAIDAYVALVDKVAKASPLVFMDKAIPKLLSHVYTRFKSRILPREAMMQTQTVLEELTSNPELIGVLAAQWGDYGTPPQESPFFMHAMLVKHFFGGGNFPVGGAWKIADTIIPVIRASGGEVFTYARVAEILIENKRAVGVRLDNGDVLRADKVVSACDVRLTFEKLLSPNIQQQYGFAKKLKQVAPSKGYLNLFAGFKGTAEELNLPKTNLWVYPSADHGGNIARHEADSDNEFPVLYISFPSAKDPEWDQHYLGKSTVEVVVPSSMSFDQWTGTTWNQRGEDYEAVKAQLSERILDALYHHVPQLRGKLDYSELSTPLSTIWFQNNTYGEIYGLDHTVDRFKQDWLRPQTPIKGLYLTGQDILTAGVTGALMSGLLTTVVMQGLGAHKVLKLLK</sequence>
<evidence type="ECO:0000313" key="7">
    <source>
        <dbReference type="EMBL" id="AXI04089.1"/>
    </source>
</evidence>
<evidence type="ECO:0000256" key="5">
    <source>
        <dbReference type="ARBA" id="ARBA00023027"/>
    </source>
</evidence>
<dbReference type="GO" id="GO:0016491">
    <property type="term" value="F:oxidoreductase activity"/>
    <property type="evidence" value="ECO:0007669"/>
    <property type="project" value="InterPro"/>
</dbReference>
<dbReference type="RefSeq" id="WP_114900197.1">
    <property type="nucleotide sequence ID" value="NZ_CP031222.1"/>
</dbReference>
<protein>
    <submittedName>
        <fullName evidence="7">NAD(P)/FAD-dependent oxidoreductase</fullName>
    </submittedName>
</protein>
<dbReference type="InterPro" id="IPR036188">
    <property type="entry name" value="FAD/NAD-bd_sf"/>
</dbReference>
<keyword evidence="4" id="KW-0521">NADP</keyword>
<evidence type="ECO:0000256" key="1">
    <source>
        <dbReference type="ARBA" id="ARBA00022630"/>
    </source>
</evidence>